<feature type="compositionally biased region" description="Basic and acidic residues" evidence="5">
    <location>
        <begin position="1036"/>
        <end position="1045"/>
    </location>
</feature>
<dbReference type="SMART" id="SM00316">
    <property type="entry name" value="S1"/>
    <property type="match status" value="4"/>
</dbReference>
<reference evidence="8" key="1">
    <citation type="submission" date="2013-03" db="EMBL/GenBank/DDBJ databases">
        <title>The Genome Sequence of Anopheles epiroticus epiroticus2.</title>
        <authorList>
            <consortium name="The Broad Institute Genomics Platform"/>
            <person name="Neafsey D.E."/>
            <person name="Howell P."/>
            <person name="Walker B."/>
            <person name="Young S.K."/>
            <person name="Zeng Q."/>
            <person name="Gargeya S."/>
            <person name="Fitzgerald M."/>
            <person name="Haas B."/>
            <person name="Abouelleil A."/>
            <person name="Allen A.W."/>
            <person name="Alvarado L."/>
            <person name="Arachchi H.M."/>
            <person name="Berlin A.M."/>
            <person name="Chapman S.B."/>
            <person name="Gainer-Dewar J."/>
            <person name="Goldberg J."/>
            <person name="Griggs A."/>
            <person name="Gujja S."/>
            <person name="Hansen M."/>
            <person name="Howarth C."/>
            <person name="Imamovic A."/>
            <person name="Ireland A."/>
            <person name="Larimer J."/>
            <person name="McCowan C."/>
            <person name="Murphy C."/>
            <person name="Pearson M."/>
            <person name="Poon T.W."/>
            <person name="Priest M."/>
            <person name="Roberts A."/>
            <person name="Saif S."/>
            <person name="Shea T."/>
            <person name="Sisk P."/>
            <person name="Sykes S."/>
            <person name="Wortman J."/>
            <person name="Nusbaum C."/>
            <person name="Birren B."/>
        </authorList>
    </citation>
    <scope>NUCLEOTIDE SEQUENCE [LARGE SCALE GENOMIC DNA]</scope>
    <source>
        <strain evidence="8">Epiroticus2</strain>
    </source>
</reference>
<feature type="compositionally biased region" description="Acidic residues" evidence="5">
    <location>
        <begin position="1022"/>
        <end position="1035"/>
    </location>
</feature>
<evidence type="ECO:0000313" key="7">
    <source>
        <dbReference type="EnsemblMetazoa" id="AEPI003434-PA"/>
    </source>
</evidence>
<feature type="domain" description="S1 motif" evidence="6">
    <location>
        <begin position="92"/>
        <end position="175"/>
    </location>
</feature>
<dbReference type="VEuPathDB" id="VectorBase:AEPI003434"/>
<dbReference type="PROSITE" id="PS50126">
    <property type="entry name" value="S1"/>
    <property type="match status" value="3"/>
</dbReference>
<dbReference type="InterPro" id="IPR003107">
    <property type="entry name" value="HAT"/>
</dbReference>
<keyword evidence="3" id="KW-0677">Repeat</keyword>
<evidence type="ECO:0000256" key="3">
    <source>
        <dbReference type="ARBA" id="ARBA00022737"/>
    </source>
</evidence>
<dbReference type="InterPro" id="IPR012340">
    <property type="entry name" value="NA-bd_OB-fold"/>
</dbReference>
<feature type="compositionally biased region" description="Basic and acidic residues" evidence="5">
    <location>
        <begin position="1171"/>
        <end position="1180"/>
    </location>
</feature>
<sequence length="1599" mass="181788">MVYVETPLPRGHKRPNEEAKGKRLTGKTDRVTKPKAPNRNFGARTLPEEQKASRPRPHERRQALLSEKKLDEELTQKSFQATTLNFHKVRKSMLVLGCIIKIESTVMHVSMPGMIRGVVNISQISDAYSKRLQRLAKDESADCPTLADLYEVGQLVYMKVIDIETQRKFIYLSLNPSELHSQFEPSQLVPGLILAATITTKEDHGYTMDVGIRNVSAFLPSKNLNQNPDDVGRNLICSIVSVKAAGPSGTVLVLKALSPGEPRVLNVEEATMETIVPGCQLTFTVGEPVEHGLRGMLFEDTVPAYVNKYHLTKVTSSVEKYSMFKQLPATLLYVQPYTNEVFVSLRQFRNNRCEVDTTFVYSSVIEKAHVKSTDHDGVWFQFDGKKRALLPSYVLRYRDNVDMDITLSSFQVGTTHKVTVLCYAPIDNTYLVTNETSYTDAAIKMPEDIVCGNIYNGRVVRKNPDGYGVKIGFVYGKLLLDWCDKNRNLKLGDVIPLRAIDNHSYGKVWLTNVPSLMDEMAPILKDWNQLNESRKDQTFLGLVGERHSYGLVVKFFNRISGLAKFAQPGQDAAEMANLRPGDTRLFTVVSFDRESRKICLLMPRNQKRARALAGKFPEQMVPVTITSIHATGADVRAADDEIGLIPAECFSEFGEHNFLYNKLLREGDTLTVIRTNEGMYSIRLAQLYTEKYIELTSVRPGMILTGSTVTANGKLYAIPLLSDFMEPVPLSIDECSRQIQDGSVVKLLVQQKEGNKMKVSGNMFDVCEDIFAEVHAFIEEYVQDVKRLIELYRKHEHAFANYTIGDRVECVIESIAPEINKMAVEVRAVDKPQEYVTKGIVTPVLANRPASSYKVGQQVPGRVVWIDVERMLVHVCVDAPLFERILLRDEKDEEESYDGERFECTVLFKNSFVNVCCTQSARPGALVIIPAKHHYNDVADNRIHENRVMARLMESVGPMILALTHSTYNLYSAAQNKIESERKLVASSKNDQLSIGGIDEETETEAQADSDSDADALKEENFVEEESDNDEEVDDDFQKKDEKLPKNLKTMKKKGNGTFLLKENSVKAKNKVKKAAKHKKQEENEIEEQVDPENEADELKEENFAEEESGKRTMKKKANGTSLLKKNRVKAKEKVKKVANDTANQKPAKKRKLTETNESNGKHISVKSKKEKPSLGKADEQLSLNKQTLTSTKKSPKKVKKHSILKKKKAPFTIDQLDGTADFCLYQLDGAEDEQRNERKSKKKATAAKRKHEASEGLPGATNFWDSTPVFKRDAPSDTSDDEDDSVEDRSEAAPKKRATAKERFEAMKQEEERLRKIEEELANPSLDPHTPDQFDRLVLAQPNNSMLWIRYMAFHMESAELEKARAVGRKALKAIHFREEADRLNVWIALLNLEIRYETVDSFKEVLQEAIQYNEPFKVYTRVVDILIDCQKHVEVQELLELLLKKFRKQNDMWLLVADAWYRIGQGNKVKPLLSQALKSLPPRDHIPLIVKFAFLHNRNENRDEAHLLFEQILTSYPKRTDIWSQYIDMLVKDNLVENARQILERAIMQRLPMKNMKTLYTKYVNFEEKHGDRDSVRRVKQLAAEYVQAQLNNAGVK</sequence>
<feature type="compositionally biased region" description="Basic residues" evidence="5">
    <location>
        <begin position="1068"/>
        <end position="1079"/>
    </location>
</feature>
<keyword evidence="8" id="KW-1185">Reference proteome</keyword>
<feature type="domain" description="S1 motif" evidence="6">
    <location>
        <begin position="536"/>
        <end position="603"/>
    </location>
</feature>
<dbReference type="CDD" id="cd05693">
    <property type="entry name" value="S1_Rrp5_repeat_hs1_sc1"/>
    <property type="match status" value="1"/>
</dbReference>
<feature type="compositionally biased region" description="Basic and acidic residues" evidence="5">
    <location>
        <begin position="1288"/>
        <end position="1303"/>
    </location>
</feature>
<feature type="region of interest" description="Disordered" evidence="5">
    <location>
        <begin position="1"/>
        <end position="61"/>
    </location>
</feature>
<feature type="domain" description="S1 motif" evidence="6">
    <location>
        <begin position="191"/>
        <end position="255"/>
    </location>
</feature>
<dbReference type="Pfam" id="PF23231">
    <property type="entry name" value="HAT_Syf1_CNRKL1_C"/>
    <property type="match status" value="1"/>
</dbReference>
<dbReference type="PANTHER" id="PTHR23270">
    <property type="entry name" value="PROGRAMMED CELL DEATH PROTEIN 11 PRE-RRNA PROCESSING PROTEIN RRP5"/>
    <property type="match status" value="1"/>
</dbReference>
<dbReference type="SUPFAM" id="SSF48452">
    <property type="entry name" value="TPR-like"/>
    <property type="match status" value="1"/>
</dbReference>
<dbReference type="InterPro" id="IPR045209">
    <property type="entry name" value="Rrp5"/>
</dbReference>
<dbReference type="InterPro" id="IPR003029">
    <property type="entry name" value="S1_domain"/>
</dbReference>
<dbReference type="GO" id="GO:0006364">
    <property type="term" value="P:rRNA processing"/>
    <property type="evidence" value="ECO:0007669"/>
    <property type="project" value="UniProtKB-KW"/>
</dbReference>
<keyword evidence="4" id="KW-0539">Nucleus</keyword>
<dbReference type="Gene3D" id="1.25.40.10">
    <property type="entry name" value="Tetratricopeptide repeat domain"/>
    <property type="match status" value="2"/>
</dbReference>
<feature type="compositionally biased region" description="Basic residues" evidence="5">
    <location>
        <begin position="1239"/>
        <end position="1252"/>
    </location>
</feature>
<comment type="subcellular location">
    <subcellularLocation>
        <location evidence="1">Nucleus</location>
        <location evidence="1">Nucleolus</location>
    </subcellularLocation>
</comment>
<feature type="compositionally biased region" description="Acidic residues" evidence="5">
    <location>
        <begin position="998"/>
        <end position="1014"/>
    </location>
</feature>
<feature type="region of interest" description="Disordered" evidence="5">
    <location>
        <begin position="1230"/>
        <end position="1303"/>
    </location>
</feature>
<reference evidence="7" key="2">
    <citation type="submission" date="2020-05" db="UniProtKB">
        <authorList>
            <consortium name="EnsemblMetazoa"/>
        </authorList>
    </citation>
    <scope>IDENTIFICATION</scope>
    <source>
        <strain evidence="7">Epiroticus2</strain>
    </source>
</reference>
<evidence type="ECO:0000313" key="8">
    <source>
        <dbReference type="Proteomes" id="UP000075885"/>
    </source>
</evidence>
<proteinExistence type="predicted"/>
<feature type="region of interest" description="Disordered" evidence="5">
    <location>
        <begin position="989"/>
        <end position="1212"/>
    </location>
</feature>
<dbReference type="GO" id="GO:0032040">
    <property type="term" value="C:small-subunit processome"/>
    <property type="evidence" value="ECO:0007669"/>
    <property type="project" value="TreeGrafter"/>
</dbReference>
<feature type="compositionally biased region" description="Acidic residues" evidence="5">
    <location>
        <begin position="1084"/>
        <end position="1107"/>
    </location>
</feature>
<protein>
    <recommendedName>
        <fullName evidence="6">S1 motif domain-containing protein</fullName>
    </recommendedName>
</protein>
<dbReference type="InterPro" id="IPR011990">
    <property type="entry name" value="TPR-like_helical_dom_sf"/>
</dbReference>
<dbReference type="Gene3D" id="2.40.50.140">
    <property type="entry name" value="Nucleic acid-binding proteins"/>
    <property type="match status" value="2"/>
</dbReference>
<feature type="compositionally biased region" description="Basic residues" evidence="5">
    <location>
        <begin position="1194"/>
        <end position="1210"/>
    </location>
</feature>
<evidence type="ECO:0000256" key="1">
    <source>
        <dbReference type="ARBA" id="ARBA00004604"/>
    </source>
</evidence>
<dbReference type="SMART" id="SM00386">
    <property type="entry name" value="HAT"/>
    <property type="match status" value="5"/>
</dbReference>
<feature type="compositionally biased region" description="Basic and acidic residues" evidence="5">
    <location>
        <begin position="1130"/>
        <end position="1139"/>
    </location>
</feature>
<keyword evidence="2" id="KW-0698">rRNA processing</keyword>
<evidence type="ECO:0000259" key="6">
    <source>
        <dbReference type="PROSITE" id="PS50126"/>
    </source>
</evidence>
<name>A0A182P930_9DIPT</name>
<dbReference type="InterPro" id="IPR048059">
    <property type="entry name" value="Rrp5_S1_rpt_hs1_sc1"/>
</dbReference>
<evidence type="ECO:0000256" key="4">
    <source>
        <dbReference type="ARBA" id="ARBA00023242"/>
    </source>
</evidence>
<dbReference type="EnsemblMetazoa" id="AEPI003434-RA">
    <property type="protein sequence ID" value="AEPI003434-PA"/>
    <property type="gene ID" value="AEPI003434"/>
</dbReference>
<feature type="compositionally biased region" description="Basic and acidic residues" evidence="5">
    <location>
        <begin position="14"/>
        <end position="32"/>
    </location>
</feature>
<evidence type="ECO:0000256" key="5">
    <source>
        <dbReference type="SAM" id="MobiDB-lite"/>
    </source>
</evidence>
<dbReference type="Proteomes" id="UP000075885">
    <property type="component" value="Unassembled WGS sequence"/>
</dbReference>
<evidence type="ECO:0000256" key="2">
    <source>
        <dbReference type="ARBA" id="ARBA00022552"/>
    </source>
</evidence>
<dbReference type="GO" id="GO:0003723">
    <property type="term" value="F:RNA binding"/>
    <property type="evidence" value="ECO:0007669"/>
    <property type="project" value="TreeGrafter"/>
</dbReference>
<dbReference type="InterPro" id="IPR055430">
    <property type="entry name" value="HAT_Syf1_CNRKL1_C"/>
</dbReference>
<dbReference type="SUPFAM" id="SSF50249">
    <property type="entry name" value="Nucleic acid-binding proteins"/>
    <property type="match status" value="2"/>
</dbReference>
<dbReference type="STRING" id="199890.A0A182P930"/>
<dbReference type="PANTHER" id="PTHR23270:SF10">
    <property type="entry name" value="PROTEIN RRP5 HOMOLOG"/>
    <property type="match status" value="1"/>
</dbReference>
<accession>A0A182P930</accession>
<organism evidence="7 8">
    <name type="scientific">Anopheles epiroticus</name>
    <dbReference type="NCBI Taxonomy" id="199890"/>
    <lineage>
        <taxon>Eukaryota</taxon>
        <taxon>Metazoa</taxon>
        <taxon>Ecdysozoa</taxon>
        <taxon>Arthropoda</taxon>
        <taxon>Hexapoda</taxon>
        <taxon>Insecta</taxon>
        <taxon>Pterygota</taxon>
        <taxon>Neoptera</taxon>
        <taxon>Endopterygota</taxon>
        <taxon>Diptera</taxon>
        <taxon>Nematocera</taxon>
        <taxon>Culicoidea</taxon>
        <taxon>Culicidae</taxon>
        <taxon>Anophelinae</taxon>
        <taxon>Anopheles</taxon>
    </lineage>
</organism>